<dbReference type="PANTHER" id="PTHR24276:SF91">
    <property type="entry name" value="AT26814P-RELATED"/>
    <property type="match status" value="1"/>
</dbReference>
<dbReference type="InterPro" id="IPR033116">
    <property type="entry name" value="TRYPSIN_SER"/>
</dbReference>
<dbReference type="SUPFAM" id="SSF50494">
    <property type="entry name" value="Trypsin-like serine proteases"/>
    <property type="match status" value="1"/>
</dbReference>
<dbReference type="InterPro" id="IPR043504">
    <property type="entry name" value="Peptidase_S1_PA_chymotrypsin"/>
</dbReference>
<dbReference type="PROSITE" id="PS00135">
    <property type="entry name" value="TRYPSIN_SER"/>
    <property type="match status" value="1"/>
</dbReference>
<evidence type="ECO:0000256" key="8">
    <source>
        <dbReference type="RuleBase" id="RU363034"/>
    </source>
</evidence>
<accession>A0AAW1MZ27</accession>
<gene>
    <name evidence="11" type="ORF">QE152_g5198</name>
</gene>
<evidence type="ECO:0000313" key="11">
    <source>
        <dbReference type="EMBL" id="KAK9751368.1"/>
    </source>
</evidence>
<dbReference type="Gene3D" id="2.40.10.10">
    <property type="entry name" value="Trypsin-like serine proteases"/>
    <property type="match status" value="1"/>
</dbReference>
<feature type="chain" id="PRO_5044717988" evidence="9">
    <location>
        <begin position="22"/>
        <end position="257"/>
    </location>
</feature>
<dbReference type="PROSITE" id="PS50240">
    <property type="entry name" value="TRYPSIN_DOM"/>
    <property type="match status" value="1"/>
</dbReference>
<protein>
    <submittedName>
        <fullName evidence="11">Trypsin</fullName>
    </submittedName>
</protein>
<reference evidence="11 12" key="2">
    <citation type="journal article" date="2024" name="BMC Genomics">
        <title>De novo assembly and annotation of Popillia japonica's genome with initial clues to its potential as an invasive pest.</title>
        <authorList>
            <person name="Cucini C."/>
            <person name="Boschi S."/>
            <person name="Funari R."/>
            <person name="Cardaioli E."/>
            <person name="Iannotti N."/>
            <person name="Marturano G."/>
            <person name="Paoli F."/>
            <person name="Bruttini M."/>
            <person name="Carapelli A."/>
            <person name="Frati F."/>
            <person name="Nardi F."/>
        </authorList>
    </citation>
    <scope>NUCLEOTIDE SEQUENCE [LARGE SCALE GENOMIC DNA]</scope>
    <source>
        <strain evidence="11">DMR45628</strain>
    </source>
</reference>
<evidence type="ECO:0000313" key="12">
    <source>
        <dbReference type="Proteomes" id="UP001458880"/>
    </source>
</evidence>
<dbReference type="InterPro" id="IPR018114">
    <property type="entry name" value="TRYPSIN_HIS"/>
</dbReference>
<name>A0AAW1MZ27_POPJA</name>
<keyword evidence="3 9" id="KW-0732">Signal</keyword>
<dbReference type="CDD" id="cd00190">
    <property type="entry name" value="Tryp_SPc"/>
    <property type="match status" value="1"/>
</dbReference>
<dbReference type="EMBL" id="JASPKY010000029">
    <property type="protein sequence ID" value="KAK9751368.1"/>
    <property type="molecule type" value="Genomic_DNA"/>
</dbReference>
<dbReference type="InterPro" id="IPR050430">
    <property type="entry name" value="Peptidase_S1"/>
</dbReference>
<dbReference type="InterPro" id="IPR001314">
    <property type="entry name" value="Peptidase_S1A"/>
</dbReference>
<dbReference type="SMART" id="SM00020">
    <property type="entry name" value="Tryp_SPc"/>
    <property type="match status" value="1"/>
</dbReference>
<comment type="caution">
    <text evidence="11">The sequence shown here is derived from an EMBL/GenBank/DDBJ whole genome shotgun (WGS) entry which is preliminary data.</text>
</comment>
<feature type="domain" description="Peptidase S1" evidence="10">
    <location>
        <begin position="32"/>
        <end position="256"/>
    </location>
</feature>
<keyword evidence="12" id="KW-1185">Reference proteome</keyword>
<comment type="similarity">
    <text evidence="1">Belongs to the peptidase S1 family.</text>
</comment>
<dbReference type="PROSITE" id="PS00134">
    <property type="entry name" value="TRYPSIN_HIS"/>
    <property type="match status" value="1"/>
</dbReference>
<dbReference type="AlphaFoldDB" id="A0AAW1MZ27"/>
<dbReference type="FunFam" id="2.40.10.10:FF:000077">
    <property type="entry name" value="Predicted protein"/>
    <property type="match status" value="1"/>
</dbReference>
<feature type="signal peptide" evidence="9">
    <location>
        <begin position="1"/>
        <end position="21"/>
    </location>
</feature>
<reference evidence="11" key="1">
    <citation type="submission" date="2023-05" db="EMBL/GenBank/DDBJ databases">
        <authorList>
            <person name="Nardi F."/>
            <person name="Carapelli A."/>
            <person name="Cucini C."/>
        </authorList>
    </citation>
    <scope>NUCLEOTIDE SEQUENCE</scope>
    <source>
        <strain evidence="11">DMR45628</strain>
        <tissue evidence="11">Testes</tissue>
    </source>
</reference>
<dbReference type="GO" id="GO:0004252">
    <property type="term" value="F:serine-type endopeptidase activity"/>
    <property type="evidence" value="ECO:0007669"/>
    <property type="project" value="InterPro"/>
</dbReference>
<evidence type="ECO:0000256" key="7">
    <source>
        <dbReference type="ARBA" id="ARBA00023157"/>
    </source>
</evidence>
<organism evidence="11 12">
    <name type="scientific">Popillia japonica</name>
    <name type="common">Japanese beetle</name>
    <dbReference type="NCBI Taxonomy" id="7064"/>
    <lineage>
        <taxon>Eukaryota</taxon>
        <taxon>Metazoa</taxon>
        <taxon>Ecdysozoa</taxon>
        <taxon>Arthropoda</taxon>
        <taxon>Hexapoda</taxon>
        <taxon>Insecta</taxon>
        <taxon>Pterygota</taxon>
        <taxon>Neoptera</taxon>
        <taxon>Endopterygota</taxon>
        <taxon>Coleoptera</taxon>
        <taxon>Polyphaga</taxon>
        <taxon>Scarabaeiformia</taxon>
        <taxon>Scarabaeidae</taxon>
        <taxon>Rutelinae</taxon>
        <taxon>Popillia</taxon>
    </lineage>
</organism>
<dbReference type="PRINTS" id="PR00722">
    <property type="entry name" value="CHYMOTRYPSIN"/>
</dbReference>
<keyword evidence="5 8" id="KW-0720">Serine protease</keyword>
<dbReference type="InterPro" id="IPR001254">
    <property type="entry name" value="Trypsin_dom"/>
</dbReference>
<dbReference type="PANTHER" id="PTHR24276">
    <property type="entry name" value="POLYSERASE-RELATED"/>
    <property type="match status" value="1"/>
</dbReference>
<evidence type="ECO:0000256" key="6">
    <source>
        <dbReference type="ARBA" id="ARBA00023145"/>
    </source>
</evidence>
<evidence type="ECO:0000256" key="4">
    <source>
        <dbReference type="ARBA" id="ARBA00022801"/>
    </source>
</evidence>
<keyword evidence="6" id="KW-0865">Zymogen</keyword>
<dbReference type="EMBL" id="JASPKY010000029">
    <property type="protein sequence ID" value="KAK9751369.1"/>
    <property type="molecule type" value="Genomic_DNA"/>
</dbReference>
<proteinExistence type="inferred from homology"/>
<sequence>MICYIYLLAIAFLLYAAPNYANRTVFPFNDKIIGGTPATIEEYPYQASLLYFRRHICGAAIISPTWIVTAAHCTDNSLRLFLNVRVGSSQRDSGGTVHSVIRIKQHPQFNSYTRDYDISLLQLQKELKFSAQVYPINLPNENEVIDPGTEAVVTGWGILRENGSVSLILRKVTILIVSSESCRLAYPYELISERMLCAGVEGGGKDTCQGDSGGPLVANGGLEGVVSWGYGCGRPNYPGVYTSVRALRDYIKKIADI</sequence>
<keyword evidence="7" id="KW-1015">Disulfide bond</keyword>
<dbReference type="InterPro" id="IPR009003">
    <property type="entry name" value="Peptidase_S1_PA"/>
</dbReference>
<evidence type="ECO:0000256" key="2">
    <source>
        <dbReference type="ARBA" id="ARBA00022670"/>
    </source>
</evidence>
<dbReference type="GO" id="GO:0006508">
    <property type="term" value="P:proteolysis"/>
    <property type="evidence" value="ECO:0007669"/>
    <property type="project" value="UniProtKB-KW"/>
</dbReference>
<evidence type="ECO:0000256" key="1">
    <source>
        <dbReference type="ARBA" id="ARBA00007664"/>
    </source>
</evidence>
<keyword evidence="2 8" id="KW-0645">Protease</keyword>
<evidence type="ECO:0000259" key="10">
    <source>
        <dbReference type="PROSITE" id="PS50240"/>
    </source>
</evidence>
<dbReference type="Pfam" id="PF00089">
    <property type="entry name" value="Trypsin"/>
    <property type="match status" value="1"/>
</dbReference>
<evidence type="ECO:0000256" key="9">
    <source>
        <dbReference type="SAM" id="SignalP"/>
    </source>
</evidence>
<dbReference type="Proteomes" id="UP001458880">
    <property type="component" value="Unassembled WGS sequence"/>
</dbReference>
<keyword evidence="4 8" id="KW-0378">Hydrolase</keyword>
<evidence type="ECO:0000256" key="5">
    <source>
        <dbReference type="ARBA" id="ARBA00022825"/>
    </source>
</evidence>
<evidence type="ECO:0000256" key="3">
    <source>
        <dbReference type="ARBA" id="ARBA00022729"/>
    </source>
</evidence>